<evidence type="ECO:0000256" key="2">
    <source>
        <dbReference type="ARBA" id="ARBA00022722"/>
    </source>
</evidence>
<feature type="domain" description="Endoribonuclease YicC-like N-terminal" evidence="6">
    <location>
        <begin position="25"/>
        <end position="185"/>
    </location>
</feature>
<evidence type="ECO:0000256" key="1">
    <source>
        <dbReference type="ARBA" id="ARBA00001968"/>
    </source>
</evidence>
<accession>E7RV56</accession>
<evidence type="ECO:0000259" key="7">
    <source>
        <dbReference type="Pfam" id="PF08340"/>
    </source>
</evidence>
<evidence type="ECO:0000313" key="9">
    <source>
        <dbReference type="Proteomes" id="UP000011021"/>
    </source>
</evidence>
<dbReference type="NCBIfam" id="TIGR00255">
    <property type="entry name" value="YicC/YloC family endoribonuclease"/>
    <property type="match status" value="1"/>
</dbReference>
<dbReference type="InterPro" id="IPR013527">
    <property type="entry name" value="YicC-like_N"/>
</dbReference>
<dbReference type="PANTHER" id="PTHR30636">
    <property type="entry name" value="UPF0701 PROTEIN YICC"/>
    <property type="match status" value="1"/>
</dbReference>
<dbReference type="EMBL" id="AEQP01000002">
    <property type="protein sequence ID" value="EFV95660.1"/>
    <property type="molecule type" value="Genomic_DNA"/>
</dbReference>
<dbReference type="InterPro" id="IPR013551">
    <property type="entry name" value="YicC-like_C"/>
</dbReference>
<sequence length="327" mass="36051">MSTQPTQPVTAPTNPAPAVATGGAVNSMTGYAHQSADTPLGRLDIEIRAVNSRFTDLHFRLADECRLLEPRLRSAITATVRRGKVECRMSLQRPRSDGTDALNLERLAHYVELSRQIRLVDDSAQPPSVADYLRWLQTPEHAPTAGDAASQTLDTDMLWQHAEPLVLSCLQAFQASRAQEGAQLARILQEQGSRMRALAGQLRPHLPELHAAAEARLLERLQKAVQDLPVSIPANETLARVRQEISLLSLKDDITEELDRLDTHLQAIDEALAAGSPVGKRLDFLMQELNREANTIASKSIALSITDTALALKLLIEQLREQVQNLE</sequence>
<protein>
    <submittedName>
        <fullName evidence="8">TIGR00255-like family protein</fullName>
    </submittedName>
</protein>
<dbReference type="Proteomes" id="UP000011021">
    <property type="component" value="Unassembled WGS sequence"/>
</dbReference>
<evidence type="ECO:0000256" key="4">
    <source>
        <dbReference type="ARBA" id="ARBA00022801"/>
    </source>
</evidence>
<comment type="caution">
    <text evidence="8">The sequence shown here is derived from an EMBL/GenBank/DDBJ whole genome shotgun (WGS) entry which is preliminary data.</text>
</comment>
<keyword evidence="2" id="KW-0540">Nuclease</keyword>
<dbReference type="RefSeq" id="WP_005672610.1">
    <property type="nucleotide sequence ID" value="NZ_CP146288.1"/>
</dbReference>
<keyword evidence="4" id="KW-0378">Hydrolase</keyword>
<dbReference type="Pfam" id="PF03755">
    <property type="entry name" value="YicC-like_N"/>
    <property type="match status" value="1"/>
</dbReference>
<dbReference type="PANTHER" id="PTHR30636:SF3">
    <property type="entry name" value="UPF0701 PROTEIN YICC"/>
    <property type="match status" value="1"/>
</dbReference>
<name>E7RV56_9BURK</name>
<keyword evidence="3" id="KW-0255">Endonuclease</keyword>
<comment type="similarity">
    <text evidence="5">Belongs to the YicC/YloC family.</text>
</comment>
<feature type="domain" description="Endoribonuclease YicC-like C-terminal" evidence="7">
    <location>
        <begin position="207"/>
        <end position="327"/>
    </location>
</feature>
<dbReference type="InterPro" id="IPR005229">
    <property type="entry name" value="YicC/YloC-like"/>
</dbReference>
<gene>
    <name evidence="8" type="ORF">HMPREF0551_0568</name>
</gene>
<dbReference type="eggNOG" id="COG1561">
    <property type="taxonomic scope" value="Bacteria"/>
</dbReference>
<evidence type="ECO:0000256" key="3">
    <source>
        <dbReference type="ARBA" id="ARBA00022759"/>
    </source>
</evidence>
<organism evidence="8 9">
    <name type="scientific">Lautropia mirabilis ATCC 51599</name>
    <dbReference type="NCBI Taxonomy" id="887898"/>
    <lineage>
        <taxon>Bacteria</taxon>
        <taxon>Pseudomonadati</taxon>
        <taxon>Pseudomonadota</taxon>
        <taxon>Betaproteobacteria</taxon>
        <taxon>Burkholderiales</taxon>
        <taxon>Burkholderiaceae</taxon>
        <taxon>Lautropia</taxon>
    </lineage>
</organism>
<proteinExistence type="inferred from homology"/>
<comment type="cofactor">
    <cofactor evidence="1">
        <name>a divalent metal cation</name>
        <dbReference type="ChEBI" id="CHEBI:60240"/>
    </cofactor>
</comment>
<dbReference type="AlphaFoldDB" id="E7RV56"/>
<keyword evidence="9" id="KW-1185">Reference proteome</keyword>
<evidence type="ECO:0000256" key="5">
    <source>
        <dbReference type="ARBA" id="ARBA00035648"/>
    </source>
</evidence>
<dbReference type="Pfam" id="PF08340">
    <property type="entry name" value="YicC-like_C"/>
    <property type="match status" value="1"/>
</dbReference>
<dbReference type="HOGENOM" id="CLU_076609_2_0_4"/>
<dbReference type="GO" id="GO:0016787">
    <property type="term" value="F:hydrolase activity"/>
    <property type="evidence" value="ECO:0007669"/>
    <property type="project" value="UniProtKB-KW"/>
</dbReference>
<evidence type="ECO:0000313" key="8">
    <source>
        <dbReference type="EMBL" id="EFV95660.1"/>
    </source>
</evidence>
<evidence type="ECO:0000259" key="6">
    <source>
        <dbReference type="Pfam" id="PF03755"/>
    </source>
</evidence>
<dbReference type="STRING" id="887898.HMPREF0551_0568"/>
<dbReference type="GO" id="GO:0004521">
    <property type="term" value="F:RNA endonuclease activity"/>
    <property type="evidence" value="ECO:0007669"/>
    <property type="project" value="InterPro"/>
</dbReference>
<reference evidence="8 9" key="1">
    <citation type="submission" date="2010-12" db="EMBL/GenBank/DDBJ databases">
        <authorList>
            <person name="Muzny D."/>
            <person name="Qin X."/>
            <person name="Deng J."/>
            <person name="Jiang H."/>
            <person name="Liu Y."/>
            <person name="Qu J."/>
            <person name="Song X.-Z."/>
            <person name="Zhang L."/>
            <person name="Thornton R."/>
            <person name="Coyle M."/>
            <person name="Francisco L."/>
            <person name="Jackson L."/>
            <person name="Javaid M."/>
            <person name="Korchina V."/>
            <person name="Kovar C."/>
            <person name="Mata R."/>
            <person name="Mathew T."/>
            <person name="Ngo R."/>
            <person name="Nguyen L."/>
            <person name="Nguyen N."/>
            <person name="Okwuonu G."/>
            <person name="Ongeri F."/>
            <person name="Pham C."/>
            <person name="Simmons D."/>
            <person name="Wilczek-Boney K."/>
            <person name="Hale W."/>
            <person name="Jakkamsetti A."/>
            <person name="Pham P."/>
            <person name="Ruth R."/>
            <person name="San Lucas F."/>
            <person name="Warren J."/>
            <person name="Zhang J."/>
            <person name="Zhao Z."/>
            <person name="Zhou C."/>
            <person name="Zhu D."/>
            <person name="Lee S."/>
            <person name="Bess C."/>
            <person name="Blankenburg K."/>
            <person name="Forbes L."/>
            <person name="Fu Q."/>
            <person name="Gubbala S."/>
            <person name="Hirani K."/>
            <person name="Jayaseelan J.C."/>
            <person name="Lara F."/>
            <person name="Munidasa M."/>
            <person name="Palculict T."/>
            <person name="Patil S."/>
            <person name="Pu L.-L."/>
            <person name="Saada N."/>
            <person name="Tang L."/>
            <person name="Weissenberger G."/>
            <person name="Zhu Y."/>
            <person name="Hemphill L."/>
            <person name="Shang Y."/>
            <person name="Youmans B."/>
            <person name="Ayvaz T."/>
            <person name="Ross M."/>
            <person name="Santibanez J."/>
            <person name="Aqrawi P."/>
            <person name="Gross S."/>
            <person name="Joshi V."/>
            <person name="Fowler G."/>
            <person name="Nazareth L."/>
            <person name="Reid J."/>
            <person name="Worley K."/>
            <person name="Petrosino J."/>
            <person name="Highlander S."/>
            <person name="Gibbs R."/>
        </authorList>
    </citation>
    <scope>NUCLEOTIDE SEQUENCE [LARGE SCALE GENOMIC DNA]</scope>
    <source>
        <strain evidence="8 9">ATCC 51599</strain>
    </source>
</reference>